<dbReference type="PROSITE" id="PS00211">
    <property type="entry name" value="ABC_TRANSPORTER_1"/>
    <property type="match status" value="1"/>
</dbReference>
<dbReference type="PANTHER" id="PTHR24221:SF248">
    <property type="entry name" value="ABC TRANSPORTER TRANSMEMBRANE REGION"/>
    <property type="match status" value="1"/>
</dbReference>
<accession>A0A0Q9Z0G6</accession>
<keyword evidence="6 14" id="KW-0067">ATP-binding</keyword>
<dbReference type="PROSITE" id="PS50893">
    <property type="entry name" value="ABC_TRANSPORTER_2"/>
    <property type="match status" value="1"/>
</dbReference>
<dbReference type="InterPro" id="IPR039421">
    <property type="entry name" value="Type_1_exporter"/>
</dbReference>
<dbReference type="SUPFAM" id="SSF52540">
    <property type="entry name" value="P-loop containing nucleoside triphosphate hydrolases"/>
    <property type="match status" value="1"/>
</dbReference>
<dbReference type="PROSITE" id="PS50990">
    <property type="entry name" value="PEPTIDASE_C39"/>
    <property type="match status" value="1"/>
</dbReference>
<evidence type="ECO:0000313" key="15">
    <source>
        <dbReference type="EMBL" id="MCS5712100.1"/>
    </source>
</evidence>
<dbReference type="GO" id="GO:0005886">
    <property type="term" value="C:plasma membrane"/>
    <property type="evidence" value="ECO:0007669"/>
    <property type="project" value="UniProtKB-SubCell"/>
</dbReference>
<evidence type="ECO:0000256" key="9">
    <source>
        <dbReference type="SAM" id="MobiDB-lite"/>
    </source>
</evidence>
<evidence type="ECO:0000256" key="6">
    <source>
        <dbReference type="ARBA" id="ARBA00022840"/>
    </source>
</evidence>
<feature type="transmembrane region" description="Helical" evidence="10">
    <location>
        <begin position="328"/>
        <end position="350"/>
    </location>
</feature>
<evidence type="ECO:0000256" key="2">
    <source>
        <dbReference type="ARBA" id="ARBA00022448"/>
    </source>
</evidence>
<dbReference type="Pfam" id="PF00005">
    <property type="entry name" value="ABC_tran"/>
    <property type="match status" value="1"/>
</dbReference>
<protein>
    <submittedName>
        <fullName evidence="14">Toxin RTX-I translocation ATP-binding protein</fullName>
    </submittedName>
    <submittedName>
        <fullName evidence="15">Type I secretion system permease/ATPase</fullName>
    </submittedName>
</protein>
<dbReference type="FunFam" id="3.40.50.300:FF:000299">
    <property type="entry name" value="ABC transporter ATP-binding protein/permease"/>
    <property type="match status" value="1"/>
</dbReference>
<organism evidence="14">
    <name type="scientific">Candidatus Berkiella aquae</name>
    <dbReference type="NCBI Taxonomy" id="295108"/>
    <lineage>
        <taxon>Bacteria</taxon>
        <taxon>Pseudomonadati</taxon>
        <taxon>Pseudomonadota</taxon>
        <taxon>Gammaproteobacteria</taxon>
        <taxon>Candidatus Berkiellales</taxon>
        <taxon>Candidatus Berkiellaceae</taxon>
        <taxon>Candidatus Berkiella</taxon>
    </lineage>
</organism>
<dbReference type="GO" id="GO:0005524">
    <property type="term" value="F:ATP binding"/>
    <property type="evidence" value="ECO:0007669"/>
    <property type="project" value="UniProtKB-KW"/>
</dbReference>
<dbReference type="Proteomes" id="UP000051497">
    <property type="component" value="Unassembled WGS sequence"/>
</dbReference>
<keyword evidence="5" id="KW-0547">Nucleotide-binding</keyword>
<dbReference type="PANTHER" id="PTHR24221">
    <property type="entry name" value="ATP-BINDING CASSETTE SUB-FAMILY B"/>
    <property type="match status" value="1"/>
</dbReference>
<feature type="compositionally biased region" description="Basic and acidic residues" evidence="9">
    <location>
        <begin position="44"/>
        <end position="53"/>
    </location>
</feature>
<evidence type="ECO:0000256" key="4">
    <source>
        <dbReference type="ARBA" id="ARBA00022692"/>
    </source>
</evidence>
<dbReference type="Gene3D" id="1.20.1560.10">
    <property type="entry name" value="ABC transporter type 1, transmembrane domain"/>
    <property type="match status" value="1"/>
</dbReference>
<evidence type="ECO:0000256" key="3">
    <source>
        <dbReference type="ARBA" id="ARBA00022475"/>
    </source>
</evidence>
<dbReference type="Gene3D" id="3.40.50.300">
    <property type="entry name" value="P-loop containing nucleotide triphosphate hydrolases"/>
    <property type="match status" value="1"/>
</dbReference>
<evidence type="ECO:0000256" key="10">
    <source>
        <dbReference type="SAM" id="Phobius"/>
    </source>
</evidence>
<dbReference type="InterPro" id="IPR005074">
    <property type="entry name" value="Peptidase_C39"/>
</dbReference>
<dbReference type="NCBIfam" id="TIGR03375">
    <property type="entry name" value="type_I_sec_LssB"/>
    <property type="match status" value="1"/>
</dbReference>
<dbReference type="GO" id="GO:0006508">
    <property type="term" value="P:proteolysis"/>
    <property type="evidence" value="ECO:0007669"/>
    <property type="project" value="InterPro"/>
</dbReference>
<dbReference type="InterPro" id="IPR003439">
    <property type="entry name" value="ABC_transporter-like_ATP-bd"/>
</dbReference>
<dbReference type="GO" id="GO:0016887">
    <property type="term" value="F:ATP hydrolysis activity"/>
    <property type="evidence" value="ECO:0007669"/>
    <property type="project" value="InterPro"/>
</dbReference>
<keyword evidence="8 10" id="KW-0472">Membrane</keyword>
<dbReference type="InterPro" id="IPR011527">
    <property type="entry name" value="ABC1_TM_dom"/>
</dbReference>
<feature type="domain" description="ABC transmembrane type-1" evidence="12">
    <location>
        <begin position="222"/>
        <end position="500"/>
    </location>
</feature>
<dbReference type="CDD" id="cd03245">
    <property type="entry name" value="ABCC_bacteriocin_exporters"/>
    <property type="match status" value="1"/>
</dbReference>
<dbReference type="EMBL" id="LKAJ02000001">
    <property type="protein sequence ID" value="MCS5712100.1"/>
    <property type="molecule type" value="Genomic_DNA"/>
</dbReference>
<dbReference type="SMART" id="SM00382">
    <property type="entry name" value="AAA"/>
    <property type="match status" value="1"/>
</dbReference>
<dbReference type="InterPro" id="IPR017750">
    <property type="entry name" value="ATPase_T1SS"/>
</dbReference>
<feature type="region of interest" description="Disordered" evidence="9">
    <location>
        <begin position="1"/>
        <end position="53"/>
    </location>
</feature>
<dbReference type="InterPro" id="IPR036640">
    <property type="entry name" value="ABC1_TM_sf"/>
</dbReference>
<gene>
    <name evidence="14" type="primary">apxIB_1</name>
    <name evidence="14" type="ORF">HT99x_00071</name>
    <name evidence="15" type="ORF">HT99x_011715</name>
</gene>
<feature type="domain" description="ABC transporter" evidence="11">
    <location>
        <begin position="534"/>
        <end position="769"/>
    </location>
</feature>
<keyword evidence="4 10" id="KW-0812">Transmembrane</keyword>
<dbReference type="GO" id="GO:0140359">
    <property type="term" value="F:ABC-type transporter activity"/>
    <property type="evidence" value="ECO:0007669"/>
    <property type="project" value="InterPro"/>
</dbReference>
<dbReference type="EMBL" id="LKAJ01000001">
    <property type="protein sequence ID" value="KRG22535.1"/>
    <property type="molecule type" value="Genomic_DNA"/>
</dbReference>
<feature type="transmembrane region" description="Helical" evidence="10">
    <location>
        <begin position="436"/>
        <end position="459"/>
    </location>
</feature>
<dbReference type="Pfam" id="PF00664">
    <property type="entry name" value="ABC_membrane"/>
    <property type="match status" value="1"/>
</dbReference>
<dbReference type="InterPro" id="IPR003593">
    <property type="entry name" value="AAA+_ATPase"/>
</dbReference>
<dbReference type="InterPro" id="IPR027417">
    <property type="entry name" value="P-loop_NTPase"/>
</dbReference>
<dbReference type="PROSITE" id="PS50929">
    <property type="entry name" value="ABC_TM1F"/>
    <property type="match status" value="1"/>
</dbReference>
<dbReference type="GO" id="GO:0008233">
    <property type="term" value="F:peptidase activity"/>
    <property type="evidence" value="ECO:0007669"/>
    <property type="project" value="InterPro"/>
</dbReference>
<comment type="subcellular location">
    <subcellularLocation>
        <location evidence="1">Cell membrane</location>
        <topology evidence="1">Multi-pass membrane protein</topology>
    </subcellularLocation>
</comment>
<evidence type="ECO:0000256" key="8">
    <source>
        <dbReference type="ARBA" id="ARBA00023136"/>
    </source>
</evidence>
<dbReference type="InterPro" id="IPR017871">
    <property type="entry name" value="ABC_transporter-like_CS"/>
</dbReference>
<keyword evidence="2" id="KW-0813">Transport</keyword>
<sequence length="770" mass="84599">MDHPSDSSKKKKDKDKDKDKAEKQSAQSPIESAVEVAGNLIKENNTKADEPEAKEQWRVPPAHHIAHDPLLGCLVVLTRLEHNPFSPETLIAGLPLVDNKLTPELFIRAAARAGLSAQIVSRSLADISSLVLPAVLLLKNRQACILIAKNEEKGTATIIQPESKEGEQVISLADLNKEYTGYSIFSRPAFRFDQRSDEGFKERPKNWFWSVIATTWKIYSEVLIASFFINVFAIASSLFVMNVYDRVVPNNAMDTLTVLSIGVLIVFSFDFLMKMLRGYFIDIAAKKTDVLLSSNIFEQMMGIRMEARPESVGNFANNLQQFDSFRDFFTSTTISTLIDLPFVLFFIAIIFTLGGYIVIVPILAVPLVILVGFLIQGPLNKAVKESYRYSGQKHAMLIESLAAVETIKSISAESPLQRKWEHAVGMSAKIGTKVRGWSLTAISFSVFVQQVAGVVVVILGVNRIADGDMTMGALIACTILTGRALAPLSQIAGLMTRYHQSVAALQSLDNVMKMPTDRLRGRTPLHRPHLTGDIEIRDVTFKYPRQQVPALANITISISPGEKVGIIGRIGSGKTTIEKLILGLYQPTEGTVLMDGTEISQLDPASMRRNIGYVPQDVILFYGSVKENITYGAPFADDVSILRAAKIAGVTDFVSKHPQGFDMPVGERGEKLSGGQRQAVAIARALILDPPILVLDEPTNMMDNRTEEIFKNQLIEASKGKTLVLVTHKGSLLSLVDRLILMDGGKVIADGPRDLVLKALAEGKLHSHAR</sequence>
<dbReference type="STRING" id="295108.HT99x_00071"/>
<keyword evidence="3" id="KW-1003">Cell membrane</keyword>
<reference evidence="14" key="1">
    <citation type="submission" date="2015-09" db="EMBL/GenBank/DDBJ databases">
        <title>Draft Genome Sequences of Two Novel Amoeba-resistant Intranuclear Bacteria, Candidatus Berkiella cookevillensis and Candidatus Berkiella aquae.</title>
        <authorList>
            <person name="Mehari Y.T."/>
            <person name="Arivett B.A."/>
            <person name="Farone A.L."/>
            <person name="Gunderson J.H."/>
            <person name="Farone M.B."/>
        </authorList>
    </citation>
    <scope>NUCLEOTIDE SEQUENCE [LARGE SCALE GENOMIC DNA]</scope>
    <source>
        <strain evidence="14">HT99</strain>
    </source>
</reference>
<feature type="transmembrane region" description="Helical" evidence="10">
    <location>
        <begin position="256"/>
        <end position="273"/>
    </location>
</feature>
<evidence type="ECO:0000256" key="1">
    <source>
        <dbReference type="ARBA" id="ARBA00004651"/>
    </source>
</evidence>
<feature type="transmembrane region" description="Helical" evidence="10">
    <location>
        <begin position="356"/>
        <end position="375"/>
    </location>
</feature>
<dbReference type="Pfam" id="PF03412">
    <property type="entry name" value="Peptidase_C39"/>
    <property type="match status" value="1"/>
</dbReference>
<evidence type="ECO:0000259" key="12">
    <source>
        <dbReference type="PROSITE" id="PS50929"/>
    </source>
</evidence>
<evidence type="ECO:0000259" key="11">
    <source>
        <dbReference type="PROSITE" id="PS50893"/>
    </source>
</evidence>
<keyword evidence="7 10" id="KW-1133">Transmembrane helix</keyword>
<keyword evidence="16" id="KW-1185">Reference proteome</keyword>
<evidence type="ECO:0000256" key="7">
    <source>
        <dbReference type="ARBA" id="ARBA00022989"/>
    </source>
</evidence>
<feature type="transmembrane region" description="Helical" evidence="10">
    <location>
        <begin position="222"/>
        <end position="244"/>
    </location>
</feature>
<dbReference type="AlphaFoldDB" id="A0A0Q9Z0G6"/>
<dbReference type="CDD" id="cd02421">
    <property type="entry name" value="Peptidase_C39_likeD"/>
    <property type="match status" value="1"/>
</dbReference>
<dbReference type="GO" id="GO:0034040">
    <property type="term" value="F:ATPase-coupled lipid transmembrane transporter activity"/>
    <property type="evidence" value="ECO:0007669"/>
    <property type="project" value="TreeGrafter"/>
</dbReference>
<reference evidence="15" key="2">
    <citation type="journal article" date="2016" name="Genome Announc.">
        <title>Draft Genome Sequences of Two Novel Amoeba-Resistant Intranuclear Bacteria, 'Candidatus Berkiella cookevillensis' and 'Candidatus Berkiella aquae'.</title>
        <authorList>
            <person name="Mehari Y.T."/>
            <person name="Arivett B.A."/>
            <person name="Farone A.L."/>
            <person name="Gunderson J.H."/>
            <person name="Farone M.B."/>
        </authorList>
    </citation>
    <scope>NUCLEOTIDE SEQUENCE</scope>
    <source>
        <strain evidence="15">HT99</strain>
    </source>
</reference>
<dbReference type="SUPFAM" id="SSF90123">
    <property type="entry name" value="ABC transporter transmembrane region"/>
    <property type="match status" value="1"/>
</dbReference>
<evidence type="ECO:0000313" key="14">
    <source>
        <dbReference type="EMBL" id="KRG22535.1"/>
    </source>
</evidence>
<dbReference type="CDD" id="cd18587">
    <property type="entry name" value="ABC_6TM_LapB_like"/>
    <property type="match status" value="1"/>
</dbReference>
<comment type="caution">
    <text evidence="14">The sequence shown here is derived from an EMBL/GenBank/DDBJ whole genome shotgun (WGS) entry which is preliminary data.</text>
</comment>
<dbReference type="Gene3D" id="3.90.70.10">
    <property type="entry name" value="Cysteine proteinases"/>
    <property type="match status" value="1"/>
</dbReference>
<feature type="compositionally biased region" description="Basic and acidic residues" evidence="9">
    <location>
        <begin position="1"/>
        <end position="23"/>
    </location>
</feature>
<name>A0A0Q9Z0G6_9GAMM</name>
<dbReference type="PATRIC" id="fig|1590043.3.peg.71"/>
<dbReference type="OrthoDB" id="9806127at2"/>
<proteinExistence type="predicted"/>
<reference evidence="15" key="3">
    <citation type="submission" date="2021-06" db="EMBL/GenBank/DDBJ databases">
        <title>Genomic Description and Analysis of Intracellular Bacteria, Candidatus Berkiella cookevillensis and Candidatus Berkiella aquae.</title>
        <authorList>
            <person name="Kidane D.T."/>
            <person name="Mehari Y.T."/>
            <person name="Rice F.C."/>
            <person name="Arivett B.A."/>
            <person name="Farone A.L."/>
            <person name="Berk S.G."/>
            <person name="Farone M.B."/>
        </authorList>
    </citation>
    <scope>NUCLEOTIDE SEQUENCE</scope>
    <source>
        <strain evidence="15">HT99</strain>
    </source>
</reference>
<feature type="domain" description="Peptidase C39" evidence="13">
    <location>
        <begin position="61"/>
        <end position="186"/>
    </location>
</feature>
<evidence type="ECO:0000259" key="13">
    <source>
        <dbReference type="PROSITE" id="PS50990"/>
    </source>
</evidence>
<dbReference type="RefSeq" id="WP_083482733.1">
    <property type="nucleotide sequence ID" value="NZ_LKAJ02000001.1"/>
</dbReference>
<evidence type="ECO:0000313" key="16">
    <source>
        <dbReference type="Proteomes" id="UP000051497"/>
    </source>
</evidence>
<evidence type="ECO:0000256" key="5">
    <source>
        <dbReference type="ARBA" id="ARBA00022741"/>
    </source>
</evidence>